<dbReference type="Pfam" id="PF00535">
    <property type="entry name" value="Glycos_transf_2"/>
    <property type="match status" value="1"/>
</dbReference>
<evidence type="ECO:0000256" key="1">
    <source>
        <dbReference type="ARBA" id="ARBA00006739"/>
    </source>
</evidence>
<dbReference type="InterPro" id="IPR001173">
    <property type="entry name" value="Glyco_trans_2-like"/>
</dbReference>
<protein>
    <submittedName>
        <fullName evidence="5">Glycosyltransferase</fullName>
        <ecNumber evidence="5">2.4.-.-</ecNumber>
    </submittedName>
</protein>
<dbReference type="RefSeq" id="WP_248008328.1">
    <property type="nucleotide sequence ID" value="NZ_JAJHVV010000004.1"/>
</dbReference>
<comment type="caution">
    <text evidence="5">The sequence shown here is derived from an EMBL/GenBank/DDBJ whole genome shotgun (WGS) entry which is preliminary data.</text>
</comment>
<reference evidence="5" key="1">
    <citation type="submission" date="2021-11" db="EMBL/GenBank/DDBJ databases">
        <title>Vibrio ZSDE26 sp. nov. and Vibrio ZSDZ34 sp. nov., isolated from coastal seawater in Qingdao.</title>
        <authorList>
            <person name="Zhang P."/>
        </authorList>
    </citation>
    <scope>NUCLEOTIDE SEQUENCE</scope>
    <source>
        <strain evidence="5">ZSDE26</strain>
    </source>
</reference>
<evidence type="ECO:0000256" key="2">
    <source>
        <dbReference type="ARBA" id="ARBA00022676"/>
    </source>
</evidence>
<keyword evidence="6" id="KW-1185">Reference proteome</keyword>
<accession>A0A9X2BHQ0</accession>
<feature type="domain" description="Glycosyltransferase 2-like" evidence="4">
    <location>
        <begin position="11"/>
        <end position="153"/>
    </location>
</feature>
<dbReference type="Proteomes" id="UP001139559">
    <property type="component" value="Unassembled WGS sequence"/>
</dbReference>
<organism evidence="5 6">
    <name type="scientific">Vibrio amylolyticus</name>
    <dbReference type="NCBI Taxonomy" id="2847292"/>
    <lineage>
        <taxon>Bacteria</taxon>
        <taxon>Pseudomonadati</taxon>
        <taxon>Pseudomonadota</taxon>
        <taxon>Gammaproteobacteria</taxon>
        <taxon>Vibrionales</taxon>
        <taxon>Vibrionaceae</taxon>
        <taxon>Vibrio</taxon>
    </lineage>
</organism>
<dbReference type="InterPro" id="IPR050834">
    <property type="entry name" value="Glycosyltransf_2"/>
</dbReference>
<sequence length="278" mass="31816">MSLNQKTSKLSVLISLYDGEIADYFSLAMESLVVQTLPAEEVVLVIDGPVRLELENAIIYWSDKLPLKLVRLNVNQGLARALNIGLKHCTHDLVARMDTDDLSHSYRFKQQVEFMTNHCDVDICGAYCDVISESGDKYDKLTVPTEHDEIKRLIWSCPMIHPSVMFKKEKILKIGGYSETAPRRQDDYELWIRAVSSGLVFANISMELISYRLARSSKTKNSLDVAWNRAKIGFSAVNSYDRRVFAYLALCYPMFRAIIPNVIFNIIRPLINLFDPRR</sequence>
<dbReference type="SUPFAM" id="SSF53448">
    <property type="entry name" value="Nucleotide-diphospho-sugar transferases"/>
    <property type="match status" value="1"/>
</dbReference>
<dbReference type="AlphaFoldDB" id="A0A9X2BHQ0"/>
<dbReference type="PANTHER" id="PTHR43685">
    <property type="entry name" value="GLYCOSYLTRANSFERASE"/>
    <property type="match status" value="1"/>
</dbReference>
<evidence type="ECO:0000256" key="3">
    <source>
        <dbReference type="ARBA" id="ARBA00022679"/>
    </source>
</evidence>
<name>A0A9X2BHQ0_9VIBR</name>
<evidence type="ECO:0000313" key="6">
    <source>
        <dbReference type="Proteomes" id="UP001139559"/>
    </source>
</evidence>
<dbReference type="PANTHER" id="PTHR43685:SF5">
    <property type="entry name" value="GLYCOSYLTRANSFERASE EPSE-RELATED"/>
    <property type="match status" value="1"/>
</dbReference>
<evidence type="ECO:0000259" key="4">
    <source>
        <dbReference type="Pfam" id="PF00535"/>
    </source>
</evidence>
<comment type="similarity">
    <text evidence="1">Belongs to the glycosyltransferase 2 family.</text>
</comment>
<dbReference type="InterPro" id="IPR029044">
    <property type="entry name" value="Nucleotide-diphossugar_trans"/>
</dbReference>
<evidence type="ECO:0000313" key="5">
    <source>
        <dbReference type="EMBL" id="MCK6263240.1"/>
    </source>
</evidence>
<gene>
    <name evidence="5" type="ORF">KP803_08115</name>
</gene>
<keyword evidence="2 5" id="KW-0328">Glycosyltransferase</keyword>
<keyword evidence="3 5" id="KW-0808">Transferase</keyword>
<dbReference type="GO" id="GO:0016757">
    <property type="term" value="F:glycosyltransferase activity"/>
    <property type="evidence" value="ECO:0007669"/>
    <property type="project" value="UniProtKB-KW"/>
</dbReference>
<proteinExistence type="inferred from homology"/>
<dbReference type="EC" id="2.4.-.-" evidence="5"/>
<dbReference type="EMBL" id="JAJHVV010000004">
    <property type="protein sequence ID" value="MCK6263240.1"/>
    <property type="molecule type" value="Genomic_DNA"/>
</dbReference>
<dbReference type="Gene3D" id="3.90.550.10">
    <property type="entry name" value="Spore Coat Polysaccharide Biosynthesis Protein SpsA, Chain A"/>
    <property type="match status" value="1"/>
</dbReference>